<keyword evidence="3" id="KW-1185">Reference proteome</keyword>
<organism evidence="2 3">
    <name type="scientific">Caerostris extrusa</name>
    <name type="common">Bark spider</name>
    <name type="synonym">Caerostris bankana</name>
    <dbReference type="NCBI Taxonomy" id="172846"/>
    <lineage>
        <taxon>Eukaryota</taxon>
        <taxon>Metazoa</taxon>
        <taxon>Ecdysozoa</taxon>
        <taxon>Arthropoda</taxon>
        <taxon>Chelicerata</taxon>
        <taxon>Arachnida</taxon>
        <taxon>Araneae</taxon>
        <taxon>Araneomorphae</taxon>
        <taxon>Entelegynae</taxon>
        <taxon>Araneoidea</taxon>
        <taxon>Araneidae</taxon>
        <taxon>Caerostris</taxon>
    </lineage>
</organism>
<accession>A0AAV4MCD3</accession>
<evidence type="ECO:0000313" key="3">
    <source>
        <dbReference type="Proteomes" id="UP001054945"/>
    </source>
</evidence>
<evidence type="ECO:0000256" key="1">
    <source>
        <dbReference type="SAM" id="MobiDB-lite"/>
    </source>
</evidence>
<dbReference type="Proteomes" id="UP001054945">
    <property type="component" value="Unassembled WGS sequence"/>
</dbReference>
<sequence length="1382" mass="154296">MKENSPELSENTSKKNIVSNDDVKNNKEQNDTAVNKEKLDQLSNLKPDLSSGKDNIKQSCQSSSELLVSQVIIRNETPNMDVNIKEKEETTLGNKLPGSQRTTNKSMIKPKKESHGKNPVLYKKNGKSKGNTITMHLKPNSSKASSEKHNHNNLDVKHMETLLSTETASSKSENHSIQPNADQVCVEVTDLSDSEDIIPSSQSSGDSMSHVKLPAIEMSPKDPNECPETPTDLIETADKDLDEISCQASVLAAKNSITMPLKSSENLVVSDEHINRPGIKCTLSDVLLETNEDKKMLIVENTPPSFTGAYNVQTEDPLILLDNLSAVKVEEKVKTIVDNKITGSELNLSNTIENVLKEDSPKTVRIKSLRSSAKNAARKSLNTVSSKKVSKKIEKRKSMPNLNTSKKCEFDAAIKNTNNEILSDFNKLISSKESSRSCENNLTSENQSEKISHPSSPEMSAEIEQNSILDDINHVLLDIHDKIESYNDVFSLELGVDEKIEVKQDANNLLSSEQHNANKQENLEQKIENGNISDIRLVIGKIVKEVELCGTNNSELTIQDQNHIDSSSVYEKSENSKIENSSMNIEAKENTLVTENLSKEKVSSCSNISLTNEASFNEIHSVNDISCNNLAFASVTSTENLESSSLKVENKKFRHLMHQDLDTHSQEIERELYKIEIIEKDAVIEAPTEYVETCQISEKVISHEKTSDFQIKIVSVASVEEKYVNDSESLNKSIVADEVLDKIKSSVKILANEDSNNFSSAEKSQESTKHNALSEIDNISEKFNGKDEVSSFVNGETKNLNSLENHEEICKIIQDSCSSGIEEIQETCEIADYRCLLLKSEEGDILKSSSLNFPEVGMTENVNINADNSNITKERGNDVSHSDEHSDNYKNKYIERFDKKGNLTKNVFCEASETSTESNQKLKLQLHSSSPSKEDKEMQVTTASFKSMDSVAAQCDLECYDEEEEEAVNDKIVDSSLSKNFYTQSDKQIEGSSRKRKTKCPVRSPFNFRQRSNILVSSNKSSVKDNGQNTPKITNKNSKKVMHDMQKKMPEVTGKKFKRHIEPKISINESSNKAEIDNQNASNSSDGLNVEIKQGSAKRLKVECDLQEITDKKIIFLQLNIILHALKTAQIPLNLFVSILKKRKASSDLASLKIRKVTFANPLVEERLFNKNDDLSQRILIVNGQVNNREQQTSNTSQDIEKAEKTSSPSMDENPSSSEYENSEETLTDYYAHPICPSLVNCEDSINCIVKDLTTPAWVPGLLTLFNSKNIKTIGDLCKLNPHELKDLPIKSPKVLYLHKALIAHIRHTQEAALKKIKMLGDSDLVEDEIEEASKDKPQPEILKCSVNELANGDKIGQLPTQTLIELSNICFQEVTKRLADQ</sequence>
<comment type="caution">
    <text evidence="2">The sequence shown here is derived from an EMBL/GenBank/DDBJ whole genome shotgun (WGS) entry which is preliminary data.</text>
</comment>
<feature type="region of interest" description="Disordered" evidence="1">
    <location>
        <begin position="984"/>
        <end position="1042"/>
    </location>
</feature>
<feature type="region of interest" description="Disordered" evidence="1">
    <location>
        <begin position="1"/>
        <end position="64"/>
    </location>
</feature>
<proteinExistence type="predicted"/>
<feature type="region of interest" description="Disordered" evidence="1">
    <location>
        <begin position="1186"/>
        <end position="1224"/>
    </location>
</feature>
<feature type="compositionally biased region" description="Basic and acidic residues" evidence="1">
    <location>
        <begin position="21"/>
        <end position="40"/>
    </location>
</feature>
<feature type="region of interest" description="Disordered" evidence="1">
    <location>
        <begin position="85"/>
        <end position="131"/>
    </location>
</feature>
<feature type="compositionally biased region" description="Polar residues" evidence="1">
    <location>
        <begin position="1186"/>
        <end position="1198"/>
    </location>
</feature>
<evidence type="ECO:0000313" key="2">
    <source>
        <dbReference type="EMBL" id="GIX69056.1"/>
    </source>
</evidence>
<feature type="region of interest" description="Disordered" evidence="1">
    <location>
        <begin position="436"/>
        <end position="460"/>
    </location>
</feature>
<name>A0AAV4MCD3_CAEEX</name>
<dbReference type="CDD" id="cd14267">
    <property type="entry name" value="Rif1_CTD_C-II_like"/>
    <property type="match status" value="1"/>
</dbReference>
<feature type="region of interest" description="Disordered" evidence="1">
    <location>
        <begin position="868"/>
        <end position="887"/>
    </location>
</feature>
<feature type="compositionally biased region" description="Polar residues" evidence="1">
    <location>
        <begin position="436"/>
        <end position="446"/>
    </location>
</feature>
<dbReference type="EMBL" id="BPLR01002015">
    <property type="protein sequence ID" value="GIX69056.1"/>
    <property type="molecule type" value="Genomic_DNA"/>
</dbReference>
<reference evidence="2 3" key="1">
    <citation type="submission" date="2021-06" db="EMBL/GenBank/DDBJ databases">
        <title>Caerostris extrusa draft genome.</title>
        <authorList>
            <person name="Kono N."/>
            <person name="Arakawa K."/>
        </authorList>
    </citation>
    <scope>NUCLEOTIDE SEQUENCE [LARGE SCALE GENOMIC DNA]</scope>
</reference>
<gene>
    <name evidence="2" type="primary">RIF1_1</name>
    <name evidence="2" type="ORF">CEXT_481281</name>
</gene>
<feature type="compositionally biased region" description="Polar residues" evidence="1">
    <location>
        <begin position="1007"/>
        <end position="1036"/>
    </location>
</feature>
<feature type="region of interest" description="Disordered" evidence="1">
    <location>
        <begin position="369"/>
        <end position="396"/>
    </location>
</feature>
<feature type="compositionally biased region" description="Basic and acidic residues" evidence="1">
    <location>
        <begin position="872"/>
        <end position="887"/>
    </location>
</feature>
<feature type="compositionally biased region" description="Low complexity" evidence="1">
    <location>
        <begin position="1207"/>
        <end position="1220"/>
    </location>
</feature>
<protein>
    <submittedName>
        <fullName evidence="2">Telomere-associated protein RIF1</fullName>
    </submittedName>
</protein>
<feature type="compositionally biased region" description="Polar residues" evidence="1">
    <location>
        <begin position="91"/>
        <end position="106"/>
    </location>
</feature>
<feature type="compositionally biased region" description="Polar residues" evidence="1">
    <location>
        <begin position="1"/>
        <end position="19"/>
    </location>
</feature>